<sequence>MIWVFFLLSLALADKLDRTYLPPPGFKLSGGSPGAIQVPKLQYSSGKDEYFTSPEIAVGINRVAPIRPAGTFSSINNPSIDSENTFTSSTTINPYALNQNVPSINEYSTSRPIDYTSKYTDDFQNSGNSEYFYHRELQDENPSISVANQFPTTENYPQLIQNIPVSDISRNDYTNRYFNQSEPDGELDSIIATNFKSTPSPQLVTDFTSNQFGSGEYSSTPTTKANSNIISSTFSPSTINYDYSSTLGPNQFYSSTLKPPQVSTTNPIDSKYSLAPNYAKVKNRPGRVQAQADREASILNYESSITPEGYSYSYDTSNGIHADETGVTVNGVKAKGSYSYIGDDGKFYNVVYTADEYGFQPKGEHLPTPPPIPEAILKVIEQVTKEKEAGIIDDGSYDENKYGYRRYHNGFYSPKSDISKQHSILGDKLIKNVKNVISNNNNKNRQSTIPVINNYSNMDNIGNIDSQVLQQPYLFNNESIIRNIEPYNIINLESGGNTDKKLINKSFKQVYNNPIVENESKPLLGAQTALDESMVNYNSFAEKDNEQNKLFKYSKEPFSTETGYQYNSPQYKEKIKFPTRFFDVHNERNEMPKQDTSNKVTPRPFQTPYVSRTDEKIQGYDNYEKSFEDSDEHYDKELPENSNKYKLDSVVDINGKTDTFGVRHDNSSIHKTYPIEEHKVDNSLQTVTDGYTYQQGILNKKSFNPFVGDPHLHTSSNIVPPDFTSRITMIQSTEPNFNIGNTQTSRGSESNKYTPNVYQTNLQFDKTNKKPDFSNIRPGFMKQTGLEDTNLNMDFSTTIPILKSSYAPNLDINHSDEYNVQPTRENIIGEDFTGPKQQQRFDPLTGYHY</sequence>
<dbReference type="InterPro" id="IPR050468">
    <property type="entry name" value="Cuticle_Struct_Prot"/>
</dbReference>
<evidence type="ECO:0000256" key="3">
    <source>
        <dbReference type="PROSITE-ProRule" id="PRU00497"/>
    </source>
</evidence>
<dbReference type="PRINTS" id="PR00947">
    <property type="entry name" value="CUTICLE"/>
</dbReference>
<evidence type="ECO:0000256" key="4">
    <source>
        <dbReference type="SAM" id="MobiDB-lite"/>
    </source>
</evidence>
<evidence type="ECO:0000256" key="1">
    <source>
        <dbReference type="ARBA" id="ARBA00022460"/>
    </source>
</evidence>
<dbReference type="EMBL" id="CAKOGL010000008">
    <property type="protein sequence ID" value="CAH2089153.1"/>
    <property type="molecule type" value="Genomic_DNA"/>
</dbReference>
<comment type="caution">
    <text evidence="5">The sequence shown here is derived from an EMBL/GenBank/DDBJ whole genome shotgun (WGS) entry which is preliminary data.</text>
</comment>
<evidence type="ECO:0000313" key="6">
    <source>
        <dbReference type="Proteomes" id="UP001153954"/>
    </source>
</evidence>
<accession>A0AAU9TQZ3</accession>
<evidence type="ECO:0000313" key="5">
    <source>
        <dbReference type="EMBL" id="CAH2089153.1"/>
    </source>
</evidence>
<dbReference type="PROSITE" id="PS00233">
    <property type="entry name" value="CHIT_BIND_RR_1"/>
    <property type="match status" value="1"/>
</dbReference>
<organism evidence="5 6">
    <name type="scientific">Euphydryas editha</name>
    <name type="common">Edith's checkerspot</name>
    <dbReference type="NCBI Taxonomy" id="104508"/>
    <lineage>
        <taxon>Eukaryota</taxon>
        <taxon>Metazoa</taxon>
        <taxon>Ecdysozoa</taxon>
        <taxon>Arthropoda</taxon>
        <taxon>Hexapoda</taxon>
        <taxon>Insecta</taxon>
        <taxon>Pterygota</taxon>
        <taxon>Neoptera</taxon>
        <taxon>Endopterygota</taxon>
        <taxon>Lepidoptera</taxon>
        <taxon>Glossata</taxon>
        <taxon>Ditrysia</taxon>
        <taxon>Papilionoidea</taxon>
        <taxon>Nymphalidae</taxon>
        <taxon>Nymphalinae</taxon>
        <taxon>Euphydryas</taxon>
    </lineage>
</organism>
<reference evidence="5" key="1">
    <citation type="submission" date="2022-03" db="EMBL/GenBank/DDBJ databases">
        <authorList>
            <person name="Tunstrom K."/>
        </authorList>
    </citation>
    <scope>NUCLEOTIDE SEQUENCE</scope>
</reference>
<dbReference type="AlphaFoldDB" id="A0AAU9TQZ3"/>
<gene>
    <name evidence="5" type="ORF">EEDITHA_LOCUS5239</name>
</gene>
<dbReference type="PROSITE" id="PS51155">
    <property type="entry name" value="CHIT_BIND_RR_2"/>
    <property type="match status" value="1"/>
</dbReference>
<name>A0AAU9TQZ3_EUPED</name>
<feature type="region of interest" description="Disordered" evidence="4">
    <location>
        <begin position="830"/>
        <end position="849"/>
    </location>
</feature>
<dbReference type="InterPro" id="IPR000618">
    <property type="entry name" value="Insect_cuticle"/>
</dbReference>
<keyword evidence="1 3" id="KW-0193">Cuticle</keyword>
<dbReference type="PANTHER" id="PTHR10380">
    <property type="entry name" value="CUTICLE PROTEIN"/>
    <property type="match status" value="1"/>
</dbReference>
<dbReference type="PANTHER" id="PTHR10380:SF237">
    <property type="entry name" value="CUTICULAR PROTEIN 65AU, ISOFORM A-RELATED"/>
    <property type="match status" value="1"/>
</dbReference>
<dbReference type="InterPro" id="IPR031311">
    <property type="entry name" value="CHIT_BIND_RR_consensus"/>
</dbReference>
<keyword evidence="6" id="KW-1185">Reference proteome</keyword>
<dbReference type="GO" id="GO:0062129">
    <property type="term" value="C:chitin-based extracellular matrix"/>
    <property type="evidence" value="ECO:0007669"/>
    <property type="project" value="TreeGrafter"/>
</dbReference>
<dbReference type="Pfam" id="PF00379">
    <property type="entry name" value="Chitin_bind_4"/>
    <property type="match status" value="1"/>
</dbReference>
<dbReference type="Proteomes" id="UP001153954">
    <property type="component" value="Unassembled WGS sequence"/>
</dbReference>
<proteinExistence type="predicted"/>
<protein>
    <submittedName>
        <fullName evidence="5">Uncharacterized protein</fullName>
    </submittedName>
</protein>
<keyword evidence="2" id="KW-0732">Signal</keyword>
<dbReference type="GO" id="GO:0008010">
    <property type="term" value="F:structural constituent of chitin-based larval cuticle"/>
    <property type="evidence" value="ECO:0007669"/>
    <property type="project" value="TreeGrafter"/>
</dbReference>
<evidence type="ECO:0000256" key="2">
    <source>
        <dbReference type="ARBA" id="ARBA00022729"/>
    </source>
</evidence>